<reference evidence="1 2" key="1">
    <citation type="journal article" date="2023" name="J. Hered.">
        <title>Chromosome-level genome of the wood stork (Mycteria americana) provides insight into avian chromosome evolution.</title>
        <authorList>
            <person name="Flamio R. Jr."/>
            <person name="Ramstad K.M."/>
        </authorList>
    </citation>
    <scope>NUCLEOTIDE SEQUENCE [LARGE SCALE GENOMIC DNA]</scope>
    <source>
        <strain evidence="1">JAX WOST 10</strain>
    </source>
</reference>
<evidence type="ECO:0000313" key="2">
    <source>
        <dbReference type="Proteomes" id="UP001333110"/>
    </source>
</evidence>
<evidence type="ECO:0000313" key="1">
    <source>
        <dbReference type="EMBL" id="KAK4830803.1"/>
    </source>
</evidence>
<dbReference type="Proteomes" id="UP001333110">
    <property type="component" value="Unassembled WGS sequence"/>
</dbReference>
<gene>
    <name evidence="1" type="ORF">QYF61_013732</name>
</gene>
<sequence>MDGWRLFGKERPGWQGRRVALLVREQQECMELCLGMDGGPDGRLRVRTGRQTNMGDIVVPEDWKKANVTPVFEKNEKENPGNYRLDGLTLILENIS</sequence>
<name>A0AAN7NNT7_MYCAM</name>
<organism evidence="1 2">
    <name type="scientific">Mycteria americana</name>
    <name type="common">Wood stork</name>
    <dbReference type="NCBI Taxonomy" id="33587"/>
    <lineage>
        <taxon>Eukaryota</taxon>
        <taxon>Metazoa</taxon>
        <taxon>Chordata</taxon>
        <taxon>Craniata</taxon>
        <taxon>Vertebrata</taxon>
        <taxon>Euteleostomi</taxon>
        <taxon>Archelosauria</taxon>
        <taxon>Archosauria</taxon>
        <taxon>Dinosauria</taxon>
        <taxon>Saurischia</taxon>
        <taxon>Theropoda</taxon>
        <taxon>Coelurosauria</taxon>
        <taxon>Aves</taxon>
        <taxon>Neognathae</taxon>
        <taxon>Neoaves</taxon>
        <taxon>Aequornithes</taxon>
        <taxon>Ciconiiformes</taxon>
        <taxon>Ciconiidae</taxon>
        <taxon>Mycteria</taxon>
    </lineage>
</organism>
<accession>A0AAN7NNT7</accession>
<proteinExistence type="predicted"/>
<dbReference type="EMBL" id="JAUNZN010000001">
    <property type="protein sequence ID" value="KAK4830803.1"/>
    <property type="molecule type" value="Genomic_DNA"/>
</dbReference>
<comment type="caution">
    <text evidence="1">The sequence shown here is derived from an EMBL/GenBank/DDBJ whole genome shotgun (WGS) entry which is preliminary data.</text>
</comment>
<protein>
    <submittedName>
        <fullName evidence="1">Uncharacterized protein</fullName>
    </submittedName>
</protein>
<dbReference type="AlphaFoldDB" id="A0AAN7NNT7"/>
<keyword evidence="2" id="KW-1185">Reference proteome</keyword>